<protein>
    <submittedName>
        <fullName evidence="2">Ovule protein</fullName>
    </submittedName>
</protein>
<proteinExistence type="predicted"/>
<organism evidence="1 2">
    <name type="scientific">Steinernema glaseri</name>
    <dbReference type="NCBI Taxonomy" id="37863"/>
    <lineage>
        <taxon>Eukaryota</taxon>
        <taxon>Metazoa</taxon>
        <taxon>Ecdysozoa</taxon>
        <taxon>Nematoda</taxon>
        <taxon>Chromadorea</taxon>
        <taxon>Rhabditida</taxon>
        <taxon>Tylenchina</taxon>
        <taxon>Panagrolaimomorpha</taxon>
        <taxon>Strongyloidoidea</taxon>
        <taxon>Steinernematidae</taxon>
        <taxon>Steinernema</taxon>
    </lineage>
</organism>
<keyword evidence="1" id="KW-1185">Reference proteome</keyword>
<evidence type="ECO:0000313" key="2">
    <source>
        <dbReference type="WBParaSite" id="L893_g10015.t1"/>
    </source>
</evidence>
<evidence type="ECO:0000313" key="1">
    <source>
        <dbReference type="Proteomes" id="UP000095287"/>
    </source>
</evidence>
<name>A0A1I7XVH5_9BILA</name>
<dbReference type="AlphaFoldDB" id="A0A1I7XVH5"/>
<dbReference type="WBParaSite" id="L893_g10015.t1">
    <property type="protein sequence ID" value="L893_g10015.t1"/>
    <property type="gene ID" value="L893_g10015"/>
</dbReference>
<accession>A0A1I7XVH5</accession>
<dbReference type="Proteomes" id="UP000095287">
    <property type="component" value="Unplaced"/>
</dbReference>
<sequence length="98" mass="10884">MCFPTFPSFKPSANKESGVYDPFVAIVRKAKVQMESTEHTPPSWISALSSGNFLSILLAWSRHITTLECITLLTHGCPKSDFRAHVVLQSFCAIAVER</sequence>
<reference evidence="2" key="1">
    <citation type="submission" date="2016-11" db="UniProtKB">
        <authorList>
            <consortium name="WormBaseParasite"/>
        </authorList>
    </citation>
    <scope>IDENTIFICATION</scope>
</reference>